<organism evidence="3 4">
    <name type="scientific">Pleurotus eryngii</name>
    <name type="common">Boletus of the steppes</name>
    <dbReference type="NCBI Taxonomy" id="5323"/>
    <lineage>
        <taxon>Eukaryota</taxon>
        <taxon>Fungi</taxon>
        <taxon>Dikarya</taxon>
        <taxon>Basidiomycota</taxon>
        <taxon>Agaricomycotina</taxon>
        <taxon>Agaricomycetes</taxon>
        <taxon>Agaricomycetidae</taxon>
        <taxon>Agaricales</taxon>
        <taxon>Pleurotineae</taxon>
        <taxon>Pleurotaceae</taxon>
        <taxon>Pleurotus</taxon>
    </lineage>
</organism>
<dbReference type="OrthoDB" id="5544375at2759"/>
<feature type="compositionally biased region" description="Polar residues" evidence="2">
    <location>
        <begin position="16"/>
        <end position="32"/>
    </location>
</feature>
<proteinExistence type="predicted"/>
<dbReference type="InterPro" id="IPR012471">
    <property type="entry name" value="DUF1690"/>
</dbReference>
<keyword evidence="1" id="KW-0175">Coiled coil</keyword>
<dbReference type="Proteomes" id="UP000807025">
    <property type="component" value="Unassembled WGS sequence"/>
</dbReference>
<sequence>MGGSQSRVDSDDNVYQPETSIQFSPAVVSQLSDHAAAPGIPPERQSTLDHHVRSRIQAELAHLRAEEEDVRSQIERALEKENLDKERAMAGGGLDAEAREAERAEAGVKSAVTLLGDLDEIQEKVLRSKQKQNAPEIEAAHQASAAVLSCYQNNATSPLDCWKQVSNFKQSIAHLEQVRSFPTPPSSSSVSYTLVLMRNPTGIHQVITLEPMSTTLLPQYPFYCSIL</sequence>
<evidence type="ECO:0008006" key="5">
    <source>
        <dbReference type="Google" id="ProtNLM"/>
    </source>
</evidence>
<protein>
    <recommendedName>
        <fullName evidence="5">MICOS complex subunit mic19</fullName>
    </recommendedName>
</protein>
<gene>
    <name evidence="3" type="ORF">BDN71DRAFT_1390343</name>
</gene>
<accession>A0A9P6D982</accession>
<dbReference type="AlphaFoldDB" id="A0A9P6D982"/>
<feature type="coiled-coil region" evidence="1">
    <location>
        <begin position="53"/>
        <end position="80"/>
    </location>
</feature>
<name>A0A9P6D982_PLEER</name>
<keyword evidence="4" id="KW-1185">Reference proteome</keyword>
<evidence type="ECO:0000313" key="4">
    <source>
        <dbReference type="Proteomes" id="UP000807025"/>
    </source>
</evidence>
<feature type="region of interest" description="Disordered" evidence="2">
    <location>
        <begin position="1"/>
        <end position="49"/>
    </location>
</feature>
<evidence type="ECO:0000256" key="1">
    <source>
        <dbReference type="SAM" id="Coils"/>
    </source>
</evidence>
<dbReference type="EMBL" id="MU154556">
    <property type="protein sequence ID" value="KAF9496057.1"/>
    <property type="molecule type" value="Genomic_DNA"/>
</dbReference>
<comment type="caution">
    <text evidence="3">The sequence shown here is derived from an EMBL/GenBank/DDBJ whole genome shotgun (WGS) entry which is preliminary data.</text>
</comment>
<dbReference type="Pfam" id="PF07956">
    <property type="entry name" value="DUF1690"/>
    <property type="match status" value="1"/>
</dbReference>
<evidence type="ECO:0000313" key="3">
    <source>
        <dbReference type="EMBL" id="KAF9496057.1"/>
    </source>
</evidence>
<reference evidence="3" key="1">
    <citation type="submission" date="2020-11" db="EMBL/GenBank/DDBJ databases">
        <authorList>
            <consortium name="DOE Joint Genome Institute"/>
            <person name="Ahrendt S."/>
            <person name="Riley R."/>
            <person name="Andreopoulos W."/>
            <person name="Labutti K."/>
            <person name="Pangilinan J."/>
            <person name="Ruiz-Duenas F.J."/>
            <person name="Barrasa J.M."/>
            <person name="Sanchez-Garcia M."/>
            <person name="Camarero S."/>
            <person name="Miyauchi S."/>
            <person name="Serrano A."/>
            <person name="Linde D."/>
            <person name="Babiker R."/>
            <person name="Drula E."/>
            <person name="Ayuso-Fernandez I."/>
            <person name="Pacheco R."/>
            <person name="Padilla G."/>
            <person name="Ferreira P."/>
            <person name="Barriuso J."/>
            <person name="Kellner H."/>
            <person name="Castanera R."/>
            <person name="Alfaro M."/>
            <person name="Ramirez L."/>
            <person name="Pisabarro A.G."/>
            <person name="Kuo A."/>
            <person name="Tritt A."/>
            <person name="Lipzen A."/>
            <person name="He G."/>
            <person name="Yan M."/>
            <person name="Ng V."/>
            <person name="Cullen D."/>
            <person name="Martin F."/>
            <person name="Rosso M.-N."/>
            <person name="Henrissat B."/>
            <person name="Hibbett D."/>
            <person name="Martinez A.T."/>
            <person name="Grigoriev I.V."/>
        </authorList>
    </citation>
    <scope>NUCLEOTIDE SEQUENCE</scope>
    <source>
        <strain evidence="3">ATCC 90797</strain>
    </source>
</reference>
<evidence type="ECO:0000256" key="2">
    <source>
        <dbReference type="SAM" id="MobiDB-lite"/>
    </source>
</evidence>